<accession>A0ABN9TN74</accession>
<organism evidence="2 3">
    <name type="scientific">Prorocentrum cordatum</name>
    <dbReference type="NCBI Taxonomy" id="2364126"/>
    <lineage>
        <taxon>Eukaryota</taxon>
        <taxon>Sar</taxon>
        <taxon>Alveolata</taxon>
        <taxon>Dinophyceae</taxon>
        <taxon>Prorocentrales</taxon>
        <taxon>Prorocentraceae</taxon>
        <taxon>Prorocentrum</taxon>
    </lineage>
</organism>
<feature type="region of interest" description="Disordered" evidence="1">
    <location>
        <begin position="83"/>
        <end position="118"/>
    </location>
</feature>
<feature type="region of interest" description="Disordered" evidence="1">
    <location>
        <begin position="160"/>
        <end position="215"/>
    </location>
</feature>
<gene>
    <name evidence="2" type="ORF">PCOR1329_LOCUS40483</name>
</gene>
<sequence length="215" mass="22213">MAGCGSDRAQGLPAAAVQAAVRAGATSATAAAVAASVAEAALRTDAAQAALLGVAFRKGIDAGWSRALLEQWQALQAGSAAACMPAPGRRQDDRQQEDGANEAGGLDENTEEQYGAEHDECEGWWEVKSNGTRRTLAGRWEQAAAARLQRWWRVKLAKDKGVARPSGMQALAVEPGAGTSDAEESDAVVKAADSGDQVGSVDAAAGQSEWQGRPK</sequence>
<evidence type="ECO:0000313" key="3">
    <source>
        <dbReference type="Proteomes" id="UP001189429"/>
    </source>
</evidence>
<dbReference type="EMBL" id="CAUYUJ010014882">
    <property type="protein sequence ID" value="CAK0847207.1"/>
    <property type="molecule type" value="Genomic_DNA"/>
</dbReference>
<reference evidence="2" key="1">
    <citation type="submission" date="2023-10" db="EMBL/GenBank/DDBJ databases">
        <authorList>
            <person name="Chen Y."/>
            <person name="Shah S."/>
            <person name="Dougan E. K."/>
            <person name="Thang M."/>
            <person name="Chan C."/>
        </authorList>
    </citation>
    <scope>NUCLEOTIDE SEQUENCE [LARGE SCALE GENOMIC DNA]</scope>
</reference>
<evidence type="ECO:0000256" key="1">
    <source>
        <dbReference type="SAM" id="MobiDB-lite"/>
    </source>
</evidence>
<name>A0ABN9TN74_9DINO</name>
<keyword evidence="3" id="KW-1185">Reference proteome</keyword>
<dbReference type="Proteomes" id="UP001189429">
    <property type="component" value="Unassembled WGS sequence"/>
</dbReference>
<proteinExistence type="predicted"/>
<evidence type="ECO:0000313" key="2">
    <source>
        <dbReference type="EMBL" id="CAK0847207.1"/>
    </source>
</evidence>
<comment type="caution">
    <text evidence="2">The sequence shown here is derived from an EMBL/GenBank/DDBJ whole genome shotgun (WGS) entry which is preliminary data.</text>
</comment>
<protein>
    <submittedName>
        <fullName evidence="2">Uncharacterized protein</fullName>
    </submittedName>
</protein>